<dbReference type="STRING" id="147828.A0A4S2KYX3"/>
<keyword evidence="6" id="KW-1185">Reference proteome</keyword>
<evidence type="ECO:0000256" key="3">
    <source>
        <dbReference type="SAM" id="MobiDB-lite"/>
    </source>
</evidence>
<dbReference type="Pfam" id="PF15612">
    <property type="entry name" value="WHIM1"/>
    <property type="match status" value="1"/>
</dbReference>
<dbReference type="GO" id="GO:0031445">
    <property type="term" value="P:regulation of heterochromatin formation"/>
    <property type="evidence" value="ECO:0007669"/>
    <property type="project" value="TreeGrafter"/>
</dbReference>
<comment type="subcellular location">
    <subcellularLocation>
        <location evidence="1">Nucleus</location>
    </subcellularLocation>
</comment>
<gene>
    <name evidence="5" type="ORF">CRM22_010381</name>
</gene>
<evidence type="ECO:0000259" key="4">
    <source>
        <dbReference type="Pfam" id="PF15612"/>
    </source>
</evidence>
<evidence type="ECO:0000313" key="5">
    <source>
        <dbReference type="EMBL" id="TGZ55463.1"/>
    </source>
</evidence>
<feature type="compositionally biased region" description="Polar residues" evidence="3">
    <location>
        <begin position="394"/>
        <end position="405"/>
    </location>
</feature>
<accession>A0A4S2KYX3</accession>
<dbReference type="AlphaFoldDB" id="A0A4S2KYX3"/>
<dbReference type="EMBL" id="SJOL01009828">
    <property type="protein sequence ID" value="TGZ55463.1"/>
    <property type="molecule type" value="Genomic_DNA"/>
</dbReference>
<feature type="region of interest" description="Disordered" evidence="3">
    <location>
        <begin position="11"/>
        <end position="35"/>
    </location>
</feature>
<feature type="compositionally biased region" description="Polar residues" evidence="3">
    <location>
        <begin position="13"/>
        <end position="34"/>
    </location>
</feature>
<dbReference type="InterPro" id="IPR028942">
    <property type="entry name" value="WHIM1_dom"/>
</dbReference>
<feature type="domain" description="WHIM1" evidence="4">
    <location>
        <begin position="326"/>
        <end position="360"/>
    </location>
</feature>
<dbReference type="GO" id="GO:0008623">
    <property type="term" value="C:CHRAC"/>
    <property type="evidence" value="ECO:0007669"/>
    <property type="project" value="TreeGrafter"/>
</dbReference>
<proteinExistence type="predicted"/>
<organism evidence="5 6">
    <name type="scientific">Opisthorchis felineus</name>
    <dbReference type="NCBI Taxonomy" id="147828"/>
    <lineage>
        <taxon>Eukaryota</taxon>
        <taxon>Metazoa</taxon>
        <taxon>Spiralia</taxon>
        <taxon>Lophotrochozoa</taxon>
        <taxon>Platyhelminthes</taxon>
        <taxon>Trematoda</taxon>
        <taxon>Digenea</taxon>
        <taxon>Opisthorchiida</taxon>
        <taxon>Opisthorchiata</taxon>
        <taxon>Opisthorchiidae</taxon>
        <taxon>Opisthorchis</taxon>
    </lineage>
</organism>
<protein>
    <recommendedName>
        <fullName evidence="4">WHIM1 domain-containing protein</fullName>
    </recommendedName>
</protein>
<dbReference type="InterPro" id="IPR047171">
    <property type="entry name" value="BAZ1A"/>
</dbReference>
<dbReference type="GO" id="GO:0045740">
    <property type="term" value="P:positive regulation of DNA replication"/>
    <property type="evidence" value="ECO:0007669"/>
    <property type="project" value="TreeGrafter"/>
</dbReference>
<evidence type="ECO:0000256" key="1">
    <source>
        <dbReference type="ARBA" id="ARBA00004123"/>
    </source>
</evidence>
<dbReference type="GO" id="GO:0006355">
    <property type="term" value="P:regulation of DNA-templated transcription"/>
    <property type="evidence" value="ECO:0007669"/>
    <property type="project" value="TreeGrafter"/>
</dbReference>
<reference evidence="5 6" key="1">
    <citation type="journal article" date="2019" name="BMC Genomics">
        <title>New insights from Opisthorchis felineus genome: update on genomics of the epidemiologically important liver flukes.</title>
        <authorList>
            <person name="Ershov N.I."/>
            <person name="Mordvinov V.A."/>
            <person name="Prokhortchouk E.B."/>
            <person name="Pakharukova M.Y."/>
            <person name="Gunbin K.V."/>
            <person name="Ustyantsev K."/>
            <person name="Genaev M.A."/>
            <person name="Blinov A.G."/>
            <person name="Mazur A."/>
            <person name="Boulygina E."/>
            <person name="Tsygankova S."/>
            <person name="Khrameeva E."/>
            <person name="Chekanov N."/>
            <person name="Fan G."/>
            <person name="Xiao A."/>
            <person name="Zhang H."/>
            <person name="Xu X."/>
            <person name="Yang H."/>
            <person name="Solovyev V."/>
            <person name="Lee S.M."/>
            <person name="Liu X."/>
            <person name="Afonnikov D.A."/>
            <person name="Skryabin K.G."/>
        </authorList>
    </citation>
    <scope>NUCLEOTIDE SEQUENCE [LARGE SCALE GENOMIC DNA]</scope>
    <source>
        <strain evidence="5">AK-0245</strain>
        <tissue evidence="5">Whole organism</tissue>
    </source>
</reference>
<dbReference type="Proteomes" id="UP000308267">
    <property type="component" value="Unassembled WGS sequence"/>
</dbReference>
<evidence type="ECO:0000256" key="2">
    <source>
        <dbReference type="ARBA" id="ARBA00023242"/>
    </source>
</evidence>
<dbReference type="PANTHER" id="PTHR46510:SF1">
    <property type="entry name" value="BROMODOMAIN ADJACENT TO ZINC FINGER DOMAIN PROTEIN 1A"/>
    <property type="match status" value="1"/>
</dbReference>
<evidence type="ECO:0000313" key="6">
    <source>
        <dbReference type="Proteomes" id="UP000308267"/>
    </source>
</evidence>
<dbReference type="GO" id="GO:0006338">
    <property type="term" value="P:chromatin remodeling"/>
    <property type="evidence" value="ECO:0007669"/>
    <property type="project" value="InterPro"/>
</dbReference>
<dbReference type="GO" id="GO:0003677">
    <property type="term" value="F:DNA binding"/>
    <property type="evidence" value="ECO:0007669"/>
    <property type="project" value="TreeGrafter"/>
</dbReference>
<dbReference type="PANTHER" id="PTHR46510">
    <property type="entry name" value="BROMODOMAIN ADJACENT TO ZINC FINGER DOMAIN PROTEIN 1A"/>
    <property type="match status" value="1"/>
</dbReference>
<feature type="region of interest" description="Disordered" evidence="3">
    <location>
        <begin position="384"/>
        <end position="434"/>
    </location>
</feature>
<comment type="caution">
    <text evidence="5">The sequence shown here is derived from an EMBL/GenBank/DDBJ whole genome shotgun (WGS) entry which is preliminary data.</text>
</comment>
<keyword evidence="2" id="KW-0539">Nucleus</keyword>
<dbReference type="OrthoDB" id="332390at2759"/>
<feature type="compositionally biased region" description="Basic and acidic residues" evidence="3">
    <location>
        <begin position="407"/>
        <end position="417"/>
    </location>
</feature>
<sequence>MLGSRNFRFASDTGPSFTAPSGSPDPSTFSTFDPSSHRLTEHWERLELEREWGAVRLCEDLDLFDLVPLPDFPEFTSSIALEDIGSAIQLFEFLNAFGVHLDLFLPNETPPDCRWISTSSGENRIPLPPIISHGLLCLLCAIRKLDFDVSAKQTGPTVLAATYAVAADVNLGSFTVGHASDYEEVYEELTSGDDDKDVLRVLGEAGPSTRLNELVGIPSLAANQAAGKAGMAIRNLEDLAMDNSAASKEDQQTQDTLSRNSTAHAATMAILAGATSLCPLDLAGLSKALWLQIKSSPARISSWRGQTRGFMRPLDDPAFIVARDSPELLYKLNTISVYELTVREKLQLLLCLMDQLLLYSYTRGRFEHSFNRLRVLRSHLRSVDTVDEAEPEQTAGTSKSGQTFSKAKPENTDDDNRSSSARDGAKNVHCYRSS</sequence>
<dbReference type="GO" id="GO:0000228">
    <property type="term" value="C:nuclear chromosome"/>
    <property type="evidence" value="ECO:0007669"/>
    <property type="project" value="TreeGrafter"/>
</dbReference>
<name>A0A4S2KYX3_OPIFE</name>